<dbReference type="InterPro" id="IPR004812">
    <property type="entry name" value="Efflux_drug-R_Bcr/CmlA"/>
</dbReference>
<evidence type="ECO:0000313" key="10">
    <source>
        <dbReference type="EMBL" id="RDH81603.1"/>
    </source>
</evidence>
<comment type="similarity">
    <text evidence="2 8">Belongs to the major facilitator superfamily. Bcr/CmlA family.</text>
</comment>
<dbReference type="EMBL" id="QFXC01000013">
    <property type="protein sequence ID" value="RDH81603.1"/>
    <property type="molecule type" value="Genomic_DNA"/>
</dbReference>
<dbReference type="CDD" id="cd17320">
    <property type="entry name" value="MFS_MdfA_MDR_like"/>
    <property type="match status" value="1"/>
</dbReference>
<feature type="transmembrane region" description="Helical" evidence="8">
    <location>
        <begin position="212"/>
        <end position="234"/>
    </location>
</feature>
<comment type="subcellular location">
    <subcellularLocation>
        <location evidence="8">Cell inner membrane</location>
        <topology evidence="8">Multi-pass membrane protein</topology>
    </subcellularLocation>
    <subcellularLocation>
        <location evidence="1">Cell membrane</location>
        <topology evidence="1">Multi-pass membrane protein</topology>
    </subcellularLocation>
</comment>
<keyword evidence="4" id="KW-1003">Cell membrane</keyword>
<feature type="transmembrane region" description="Helical" evidence="8">
    <location>
        <begin position="101"/>
        <end position="122"/>
    </location>
</feature>
<evidence type="ECO:0000256" key="4">
    <source>
        <dbReference type="ARBA" id="ARBA00022475"/>
    </source>
</evidence>
<feature type="transmembrane region" description="Helical" evidence="8">
    <location>
        <begin position="354"/>
        <end position="373"/>
    </location>
</feature>
<dbReference type="InterPro" id="IPR020846">
    <property type="entry name" value="MFS_dom"/>
</dbReference>
<comment type="caution">
    <text evidence="10">The sequence shown here is derived from an EMBL/GenBank/DDBJ whole genome shotgun (WGS) entry which is preliminary data.</text>
</comment>
<feature type="transmembrane region" description="Helical" evidence="8">
    <location>
        <begin position="379"/>
        <end position="399"/>
    </location>
</feature>
<feature type="transmembrane region" description="Helical" evidence="8">
    <location>
        <begin position="45"/>
        <end position="64"/>
    </location>
</feature>
<dbReference type="GO" id="GO:1990961">
    <property type="term" value="P:xenobiotic detoxification by transmembrane export across the plasma membrane"/>
    <property type="evidence" value="ECO:0007669"/>
    <property type="project" value="InterPro"/>
</dbReference>
<keyword evidence="7 8" id="KW-0472">Membrane</keyword>
<evidence type="ECO:0000256" key="1">
    <source>
        <dbReference type="ARBA" id="ARBA00004651"/>
    </source>
</evidence>
<organism evidence="10 11">
    <name type="scientific">endosymbiont of Galathealinum brachiosum</name>
    <dbReference type="NCBI Taxonomy" id="2200906"/>
    <lineage>
        <taxon>Bacteria</taxon>
        <taxon>Pseudomonadati</taxon>
        <taxon>Pseudomonadota</taxon>
        <taxon>Gammaproteobacteria</taxon>
        <taxon>sulfur-oxidizing symbionts</taxon>
    </lineage>
</organism>
<evidence type="ECO:0000256" key="3">
    <source>
        <dbReference type="ARBA" id="ARBA00022448"/>
    </source>
</evidence>
<dbReference type="Pfam" id="PF07690">
    <property type="entry name" value="MFS_1"/>
    <property type="match status" value="1"/>
</dbReference>
<feature type="transmembrane region" description="Helical" evidence="8">
    <location>
        <begin position="280"/>
        <end position="297"/>
    </location>
</feature>
<dbReference type="GO" id="GO:0015385">
    <property type="term" value="F:sodium:proton antiporter activity"/>
    <property type="evidence" value="ECO:0007669"/>
    <property type="project" value="TreeGrafter"/>
</dbReference>
<feature type="domain" description="Major facilitator superfamily (MFS) profile" evidence="9">
    <location>
        <begin position="10"/>
        <end position="404"/>
    </location>
</feature>
<dbReference type="Gene3D" id="1.20.1720.10">
    <property type="entry name" value="Multidrug resistance protein D"/>
    <property type="match status" value="1"/>
</dbReference>
<dbReference type="AlphaFoldDB" id="A0A370D9N3"/>
<accession>A0A370D9N3</accession>
<keyword evidence="3 8" id="KW-0813">Transport</keyword>
<evidence type="ECO:0000256" key="5">
    <source>
        <dbReference type="ARBA" id="ARBA00022692"/>
    </source>
</evidence>
<dbReference type="PROSITE" id="PS50850">
    <property type="entry name" value="MFS"/>
    <property type="match status" value="1"/>
</dbReference>
<evidence type="ECO:0000256" key="6">
    <source>
        <dbReference type="ARBA" id="ARBA00022989"/>
    </source>
</evidence>
<evidence type="ECO:0000313" key="11">
    <source>
        <dbReference type="Proteomes" id="UP000254266"/>
    </source>
</evidence>
<dbReference type="NCBIfam" id="TIGR00710">
    <property type="entry name" value="efflux_Bcr_CflA"/>
    <property type="match status" value="1"/>
</dbReference>
<evidence type="ECO:0000256" key="7">
    <source>
        <dbReference type="ARBA" id="ARBA00023136"/>
    </source>
</evidence>
<gene>
    <name evidence="10" type="ORF">DIZ80_16150</name>
</gene>
<name>A0A370D9N3_9GAMM</name>
<dbReference type="GO" id="GO:0042910">
    <property type="term" value="F:xenobiotic transmembrane transporter activity"/>
    <property type="evidence" value="ECO:0007669"/>
    <property type="project" value="InterPro"/>
</dbReference>
<dbReference type="PANTHER" id="PTHR23502">
    <property type="entry name" value="MAJOR FACILITATOR SUPERFAMILY"/>
    <property type="match status" value="1"/>
</dbReference>
<keyword evidence="8" id="KW-0997">Cell inner membrane</keyword>
<evidence type="ECO:0000259" key="9">
    <source>
        <dbReference type="PROSITE" id="PS50850"/>
    </source>
</evidence>
<dbReference type="PANTHER" id="PTHR23502:SF132">
    <property type="entry name" value="POLYAMINE TRANSPORTER 2-RELATED"/>
    <property type="match status" value="1"/>
</dbReference>
<feature type="transmembrane region" description="Helical" evidence="8">
    <location>
        <begin position="250"/>
        <end position="268"/>
    </location>
</feature>
<dbReference type="SUPFAM" id="SSF103473">
    <property type="entry name" value="MFS general substrate transporter"/>
    <property type="match status" value="1"/>
</dbReference>
<keyword evidence="6 8" id="KW-1133">Transmembrane helix</keyword>
<dbReference type="InterPro" id="IPR011701">
    <property type="entry name" value="MFS"/>
</dbReference>
<evidence type="ECO:0000256" key="2">
    <source>
        <dbReference type="ARBA" id="ARBA00006236"/>
    </source>
</evidence>
<feature type="transmembrane region" description="Helical" evidence="8">
    <location>
        <begin position="317"/>
        <end position="342"/>
    </location>
</feature>
<feature type="transmembrane region" description="Helical" evidence="8">
    <location>
        <begin position="165"/>
        <end position="184"/>
    </location>
</feature>
<dbReference type="GO" id="GO:0005886">
    <property type="term" value="C:plasma membrane"/>
    <property type="evidence" value="ECO:0007669"/>
    <property type="project" value="UniProtKB-SubCell"/>
</dbReference>
<sequence>MKQDNNLIAMVVIVAFVSMIGPFSIDTYLPSFPSIEAEFGSSRSQLSQSIAFYMIATAISSLFWGPLSDRLGRKHVISGSLFFYSIASLGCALATDYSEFLLFRIFQGMAASGGLVAGRAMVRDVYDSNNAQRVMAYVLMLFALAPAIAPIIGGLLHELFGWRSIFYFLCLYGVTMLLLSSFILSETLHKSKQQSFHPFHVLRIYARTLLHLRFLTIVISLGFSFGGLFVYIAGAPTVMFDFLSLESTDFWIQFVPMTAGIIVGSFLAGKLTRHWSSVKTINLAFVIMFIGMVINVMHSSVIHANSTQSSLFLPEPIWIIAPIVIYAFGVALSMPGLGILALDCFPDNRGAASAVQSFSQIMMSGLVAGLMLPSLPQSITAYASLQMLLLIAGLLLWGISGLCKK</sequence>
<protein>
    <recommendedName>
        <fullName evidence="8">Bcr/CflA family efflux transporter</fullName>
    </recommendedName>
</protein>
<reference evidence="10 11" key="1">
    <citation type="journal article" date="2018" name="ISME J.">
        <title>Endosymbiont genomes yield clues of tubeworm success.</title>
        <authorList>
            <person name="Li Y."/>
            <person name="Liles M.R."/>
            <person name="Halanych K.M."/>
        </authorList>
    </citation>
    <scope>NUCLEOTIDE SEQUENCE [LARGE SCALE GENOMIC DNA]</scope>
    <source>
        <strain evidence="10">A1464</strain>
    </source>
</reference>
<feature type="transmembrane region" description="Helical" evidence="8">
    <location>
        <begin position="7"/>
        <end position="25"/>
    </location>
</feature>
<dbReference type="Proteomes" id="UP000254266">
    <property type="component" value="Unassembled WGS sequence"/>
</dbReference>
<dbReference type="InterPro" id="IPR036259">
    <property type="entry name" value="MFS_trans_sf"/>
</dbReference>
<proteinExistence type="inferred from homology"/>
<evidence type="ECO:0000256" key="8">
    <source>
        <dbReference type="RuleBase" id="RU365088"/>
    </source>
</evidence>
<keyword evidence="11" id="KW-1185">Reference proteome</keyword>
<feature type="transmembrane region" description="Helical" evidence="8">
    <location>
        <begin position="134"/>
        <end position="153"/>
    </location>
</feature>
<feature type="transmembrane region" description="Helical" evidence="8">
    <location>
        <begin position="76"/>
        <end position="95"/>
    </location>
</feature>
<keyword evidence="5 8" id="KW-0812">Transmembrane</keyword>